<proteinExistence type="predicted"/>
<feature type="compositionally biased region" description="Polar residues" evidence="2">
    <location>
        <begin position="354"/>
        <end position="365"/>
    </location>
</feature>
<evidence type="ECO:0000256" key="1">
    <source>
        <dbReference type="SAM" id="Coils"/>
    </source>
</evidence>
<dbReference type="AlphaFoldDB" id="A0A7S4ASN3"/>
<name>A0A7S4ASN3_9STRA</name>
<protein>
    <submittedName>
        <fullName evidence="3">Uncharacterized protein</fullName>
    </submittedName>
</protein>
<organism evidence="3">
    <name type="scientific">Pseudo-nitzschia australis</name>
    <dbReference type="NCBI Taxonomy" id="44445"/>
    <lineage>
        <taxon>Eukaryota</taxon>
        <taxon>Sar</taxon>
        <taxon>Stramenopiles</taxon>
        <taxon>Ochrophyta</taxon>
        <taxon>Bacillariophyta</taxon>
        <taxon>Bacillariophyceae</taxon>
        <taxon>Bacillariophycidae</taxon>
        <taxon>Bacillariales</taxon>
        <taxon>Bacillariaceae</taxon>
        <taxon>Pseudo-nitzschia</taxon>
    </lineage>
</organism>
<feature type="compositionally biased region" description="Low complexity" evidence="2">
    <location>
        <begin position="1"/>
        <end position="16"/>
    </location>
</feature>
<feature type="region of interest" description="Disordered" evidence="2">
    <location>
        <begin position="1"/>
        <end position="94"/>
    </location>
</feature>
<gene>
    <name evidence="3" type="ORF">PAUS00366_LOCUS17558</name>
</gene>
<keyword evidence="1" id="KW-0175">Coiled coil</keyword>
<feature type="coiled-coil region" evidence="1">
    <location>
        <begin position="285"/>
        <end position="312"/>
    </location>
</feature>
<feature type="region of interest" description="Disordered" evidence="2">
    <location>
        <begin position="176"/>
        <end position="204"/>
    </location>
</feature>
<evidence type="ECO:0000256" key="2">
    <source>
        <dbReference type="SAM" id="MobiDB-lite"/>
    </source>
</evidence>
<accession>A0A7S4ASN3</accession>
<evidence type="ECO:0000313" key="3">
    <source>
        <dbReference type="EMBL" id="CAE0724801.1"/>
    </source>
</evidence>
<dbReference type="EMBL" id="HBIX01025583">
    <property type="protein sequence ID" value="CAE0724801.1"/>
    <property type="molecule type" value="Transcribed_RNA"/>
</dbReference>
<feature type="region of interest" description="Disordered" evidence="2">
    <location>
        <begin position="322"/>
        <end position="365"/>
    </location>
</feature>
<reference evidence="3" key="1">
    <citation type="submission" date="2021-01" db="EMBL/GenBank/DDBJ databases">
        <authorList>
            <person name="Corre E."/>
            <person name="Pelletier E."/>
            <person name="Niang G."/>
            <person name="Scheremetjew M."/>
            <person name="Finn R."/>
            <person name="Kale V."/>
            <person name="Holt S."/>
            <person name="Cochrane G."/>
            <person name="Meng A."/>
            <person name="Brown T."/>
            <person name="Cohen L."/>
        </authorList>
    </citation>
    <scope>NUCLEOTIDE SEQUENCE</scope>
    <source>
        <strain evidence="3">10249 10 AB</strain>
    </source>
</reference>
<feature type="compositionally biased region" description="Low complexity" evidence="2">
    <location>
        <begin position="47"/>
        <end position="80"/>
    </location>
</feature>
<sequence>MMIMTMAAPEAPTTTANSHDAKPFAPTNSSRGEEVHEHEHEHEQELLECNTRSKSSNTSISTTSLNSSCSNDTDTSRSSTLGSASTLPLLHHRNNNATTNAMSAMTFKAKKGVSFSLQQTAYFSPEQILSKQERKNECWYSESELSISREEARMAIQALHHQLQLDATAATSTVTPATVSNGHGFTTPPPPLSSTSSTSTSTSTPLSNEYGSWVLQCPQDETKIVCLRGIEKYADAAAKYAGQKRLVDSVLQQQSLNNEDIHVALVSRTLSQPFKEVARYYAMKSAEELDLSRKLEQEREEQKQQAEVATVLLLIMGQQQQQHEQQHQQQQLQQSTSTPPTSIVTPRGSILGKRSSSFANSTMSENRNVKPCIQIDERASARVVR</sequence>
<feature type="compositionally biased region" description="Low complexity" evidence="2">
    <location>
        <begin position="322"/>
        <end position="346"/>
    </location>
</feature>
<feature type="compositionally biased region" description="Basic and acidic residues" evidence="2">
    <location>
        <begin position="31"/>
        <end position="45"/>
    </location>
</feature>
<feature type="compositionally biased region" description="Low complexity" evidence="2">
    <location>
        <begin position="193"/>
        <end position="204"/>
    </location>
</feature>